<dbReference type="InterPro" id="IPR013786">
    <property type="entry name" value="AcylCoA_DH/ox_N"/>
</dbReference>
<dbReference type="Gene3D" id="2.40.110.10">
    <property type="entry name" value="Butyryl-CoA Dehydrogenase, subunit A, domain 2"/>
    <property type="match status" value="1"/>
</dbReference>
<accession>A0A0R2PRN9</accession>
<dbReference type="SUPFAM" id="SSF56645">
    <property type="entry name" value="Acyl-CoA dehydrogenase NM domain-like"/>
    <property type="match status" value="1"/>
</dbReference>
<dbReference type="Proteomes" id="UP000050874">
    <property type="component" value="Unassembled WGS sequence"/>
</dbReference>
<keyword evidence="4 6" id="KW-0274">FAD</keyword>
<dbReference type="GO" id="GO:0003995">
    <property type="term" value="F:acyl-CoA dehydrogenase activity"/>
    <property type="evidence" value="ECO:0007669"/>
    <property type="project" value="TreeGrafter"/>
</dbReference>
<dbReference type="GO" id="GO:0050660">
    <property type="term" value="F:flavin adenine dinucleotide binding"/>
    <property type="evidence" value="ECO:0007669"/>
    <property type="project" value="InterPro"/>
</dbReference>
<evidence type="ECO:0000259" key="9">
    <source>
        <dbReference type="Pfam" id="PF02771"/>
    </source>
</evidence>
<dbReference type="SUPFAM" id="SSF47203">
    <property type="entry name" value="Acyl-CoA dehydrogenase C-terminal domain-like"/>
    <property type="match status" value="1"/>
</dbReference>
<evidence type="ECO:0000256" key="5">
    <source>
        <dbReference type="ARBA" id="ARBA00023002"/>
    </source>
</evidence>
<dbReference type="InterPro" id="IPR006091">
    <property type="entry name" value="Acyl-CoA_Oxase/DH_mid-dom"/>
</dbReference>
<dbReference type="AlphaFoldDB" id="A0A0R2PRN9"/>
<dbReference type="Pfam" id="PF00441">
    <property type="entry name" value="Acyl-CoA_dh_1"/>
    <property type="match status" value="1"/>
</dbReference>
<evidence type="ECO:0000256" key="3">
    <source>
        <dbReference type="ARBA" id="ARBA00022630"/>
    </source>
</evidence>
<dbReference type="PANTHER" id="PTHR43884">
    <property type="entry name" value="ACYL-COA DEHYDROGENASE"/>
    <property type="match status" value="1"/>
</dbReference>
<dbReference type="Gene3D" id="1.20.140.10">
    <property type="entry name" value="Butyryl-CoA Dehydrogenase, subunit A, domain 3"/>
    <property type="match status" value="1"/>
</dbReference>
<feature type="domain" description="Acyl-CoA dehydrogenase/oxidase N-terminal" evidence="9">
    <location>
        <begin position="6"/>
        <end position="120"/>
    </location>
</feature>
<name>A0A0R2PRN9_9GAMM</name>
<dbReference type="Gene3D" id="1.10.540.10">
    <property type="entry name" value="Acyl-CoA dehydrogenase/oxidase, N-terminal domain"/>
    <property type="match status" value="1"/>
</dbReference>
<dbReference type="Pfam" id="PF02770">
    <property type="entry name" value="Acyl-CoA_dh_M"/>
    <property type="match status" value="1"/>
</dbReference>
<feature type="domain" description="Acyl-CoA dehydrogenase/oxidase C-terminal" evidence="7">
    <location>
        <begin position="233"/>
        <end position="371"/>
    </location>
</feature>
<protein>
    <submittedName>
        <fullName evidence="10">Acyl-CoA dehydrogenase</fullName>
    </submittedName>
</protein>
<evidence type="ECO:0000259" key="7">
    <source>
        <dbReference type="Pfam" id="PF00441"/>
    </source>
</evidence>
<dbReference type="InterPro" id="IPR036250">
    <property type="entry name" value="AcylCo_DH-like_C"/>
</dbReference>
<dbReference type="InterPro" id="IPR009075">
    <property type="entry name" value="AcylCo_DH/oxidase_C"/>
</dbReference>
<evidence type="ECO:0000256" key="2">
    <source>
        <dbReference type="ARBA" id="ARBA00009347"/>
    </source>
</evidence>
<gene>
    <name evidence="10" type="ORF">ABR63_02225</name>
</gene>
<evidence type="ECO:0000313" key="11">
    <source>
        <dbReference type="Proteomes" id="UP000050874"/>
    </source>
</evidence>
<proteinExistence type="inferred from homology"/>
<comment type="cofactor">
    <cofactor evidence="1 6">
        <name>FAD</name>
        <dbReference type="ChEBI" id="CHEBI:57692"/>
    </cofactor>
</comment>
<organism evidence="10 11">
    <name type="scientific">SAR86 cluster bacterium BACL1 MAG-120920-bin57</name>
    <dbReference type="NCBI Taxonomy" id="1655571"/>
    <lineage>
        <taxon>Bacteria</taxon>
        <taxon>Pseudomonadati</taxon>
        <taxon>Pseudomonadota</taxon>
        <taxon>Gammaproteobacteria</taxon>
        <taxon>SAR86 cluster</taxon>
    </lineage>
</organism>
<dbReference type="Pfam" id="PF02771">
    <property type="entry name" value="Acyl-CoA_dh_N"/>
    <property type="match status" value="1"/>
</dbReference>
<evidence type="ECO:0000256" key="1">
    <source>
        <dbReference type="ARBA" id="ARBA00001974"/>
    </source>
</evidence>
<sequence>MKLILSEEQQFLKDTALSFARDKTPVTHFRGLRDASNSNCWDSSIWQEMVGLGWSGILVPEEFGGSDFGIGGISVIMQELGKTLTPSPLLATAVLGVSAIKMLGTEDHKKTYLPKIVSGEITTALAIDEGHHHSPFNIEASATLSGEHWVLNGQKVFVLDGASANTILIVARTSGKSGESNGLSVFMADKDSDGLEISKISTADCRNYANISMNNLALKQDALLGAVDTAGEIVEKVLDLGRIAMAAEMLGNMEEAFEVTVNYLKERKQFGVAIGSFQALQHRAAKMFCEIELTKSAVMAAMHAADENSNELERLSSLAKFQAGETLHLVSNEAIQMHGGIGVTDEYDIGFYLKRARVAEQIFGTSEYHQARYADISGF</sequence>
<dbReference type="InterPro" id="IPR037069">
    <property type="entry name" value="AcylCoA_DH/ox_N_sf"/>
</dbReference>
<evidence type="ECO:0000256" key="4">
    <source>
        <dbReference type="ARBA" id="ARBA00022827"/>
    </source>
</evidence>
<dbReference type="InterPro" id="IPR046373">
    <property type="entry name" value="Acyl-CoA_Oxase/DH_mid-dom_sf"/>
</dbReference>
<dbReference type="EMBL" id="LIAV01000063">
    <property type="protein sequence ID" value="KRO40776.1"/>
    <property type="molecule type" value="Genomic_DNA"/>
</dbReference>
<dbReference type="PANTHER" id="PTHR43884:SF20">
    <property type="entry name" value="ACYL-COA DEHYDROGENASE FADE28"/>
    <property type="match status" value="1"/>
</dbReference>
<evidence type="ECO:0000313" key="10">
    <source>
        <dbReference type="EMBL" id="KRO40776.1"/>
    </source>
</evidence>
<evidence type="ECO:0000256" key="6">
    <source>
        <dbReference type="RuleBase" id="RU362125"/>
    </source>
</evidence>
<comment type="caution">
    <text evidence="10">The sequence shown here is derived from an EMBL/GenBank/DDBJ whole genome shotgun (WGS) entry which is preliminary data.</text>
</comment>
<keyword evidence="5 6" id="KW-0560">Oxidoreductase</keyword>
<dbReference type="CDD" id="cd00567">
    <property type="entry name" value="ACAD"/>
    <property type="match status" value="1"/>
</dbReference>
<reference evidence="11" key="1">
    <citation type="submission" date="2015-10" db="EMBL/GenBank/DDBJ databases">
        <title>Metagenome-Assembled Genomes uncover a global brackish microbiome.</title>
        <authorList>
            <person name="Hugerth L.W."/>
            <person name="Larsson J."/>
            <person name="Alneberg J."/>
            <person name="Lindh M.V."/>
            <person name="Legrand C."/>
            <person name="Pinhassi J."/>
            <person name="Andersson A."/>
        </authorList>
    </citation>
    <scope>NUCLEOTIDE SEQUENCE [LARGE SCALE GENOMIC DNA]</scope>
</reference>
<feature type="domain" description="Acyl-CoA oxidase/dehydrogenase middle" evidence="8">
    <location>
        <begin position="137"/>
        <end position="203"/>
    </location>
</feature>
<dbReference type="InterPro" id="IPR009100">
    <property type="entry name" value="AcylCoA_DH/oxidase_NM_dom_sf"/>
</dbReference>
<evidence type="ECO:0000259" key="8">
    <source>
        <dbReference type="Pfam" id="PF02770"/>
    </source>
</evidence>
<comment type="similarity">
    <text evidence="2 6">Belongs to the acyl-CoA dehydrogenase family.</text>
</comment>
<keyword evidence="3 6" id="KW-0285">Flavoprotein</keyword>